<dbReference type="Gene3D" id="6.10.250.3370">
    <property type="match status" value="1"/>
</dbReference>
<dbReference type="PANTHER" id="PTHR34384">
    <property type="entry name" value="L-2,3-DIAMINOPROPANOATE--CITRATE LIGASE"/>
    <property type="match status" value="1"/>
</dbReference>
<keyword evidence="6" id="KW-1185">Reference proteome</keyword>
<accession>A0A0B0IBZ1</accession>
<evidence type="ECO:0000313" key="6">
    <source>
        <dbReference type="Proteomes" id="UP000030832"/>
    </source>
</evidence>
<protein>
    <submittedName>
        <fullName evidence="5">Siderophore biosynthesis protein</fullName>
    </submittedName>
</protein>
<sequence length="577" mass="68248">MQKLCPLPSDKQMARATRQLLEAMMFEGFISFEEMKNEGDRYSLFCLYGKQRTYRCQGRKMAFDRIRIKENSLFEVRDQSLIETTIEELLEELFSNDDEKAHLHHELWQTVKLCQWNEAQLLQPLSRRYSSYEELESEIIEGHPYHPCYKSRTNFTLEDHEKFGPEAKQSFSLIWVAVRRNKALVSMLEEEKEFWQRELGLDMWVECIQQLEQIGESVEDYTFLPVHPWQWNSLQEHLTKYTEKNDIYLLGVKGDSYRATQSVRSLLNRTHPNKAYMKLSMNMVNTSSLRTLQSHSVCSAPYISAWLERIIQSDSYLKEEAQLVILKEYAGVSFVPEEKALAGQLGAIWRESVHTYLKEEEQAVPFTALMLIEKDKRAFIHPWLAFYGIEEWIRQFIEVSVVPIWHLLVAHGIAVEAHAQNMILLHEDGWPTRVVLRDFHESIEYTNDFIADKSLVPHFEKLHKDYEGAPDDVYYWMSNVEALRELVMDTLFVFHLTELSSLLEEQVGYSEEAFWIQVEAAISRHLRRFPELTTRHEQLDYKKPNIYVESLLQKKIHGIEEENYRHLVRNVFNREEG</sequence>
<dbReference type="AlphaFoldDB" id="A0A0B0IBZ1"/>
<evidence type="ECO:0000259" key="4">
    <source>
        <dbReference type="Pfam" id="PF06276"/>
    </source>
</evidence>
<proteinExistence type="inferred from homology"/>
<dbReference type="GO" id="GO:0016881">
    <property type="term" value="F:acid-amino acid ligase activity"/>
    <property type="evidence" value="ECO:0007669"/>
    <property type="project" value="UniProtKB-ARBA"/>
</dbReference>
<dbReference type="Proteomes" id="UP000030832">
    <property type="component" value="Unassembled WGS sequence"/>
</dbReference>
<dbReference type="Gene3D" id="3.30.310.280">
    <property type="match status" value="1"/>
</dbReference>
<dbReference type="InterPro" id="IPR007310">
    <property type="entry name" value="Aerobactin_biosyn_IucA/IucC_N"/>
</dbReference>
<name>A0A0B0IBZ1_9BACI</name>
<feature type="domain" description="Aerobactin siderophore biosynthesis IucA/IucC N-terminal" evidence="3">
    <location>
        <begin position="132"/>
        <end position="370"/>
    </location>
</feature>
<dbReference type="OrthoDB" id="495728at2"/>
<comment type="caution">
    <text evidence="5">The sequence shown here is derived from an EMBL/GenBank/DDBJ whole genome shotgun (WGS) entry which is preliminary data.</text>
</comment>
<dbReference type="RefSeq" id="WP_034628958.1">
    <property type="nucleotide sequence ID" value="NZ_JRJU01000012.1"/>
</dbReference>
<evidence type="ECO:0000313" key="5">
    <source>
        <dbReference type="EMBL" id="KHF40108.1"/>
    </source>
</evidence>
<gene>
    <name evidence="5" type="ORF">LQ50_11375</name>
</gene>
<dbReference type="GO" id="GO:0019290">
    <property type="term" value="P:siderophore biosynthetic process"/>
    <property type="evidence" value="ECO:0007669"/>
    <property type="project" value="InterPro"/>
</dbReference>
<comment type="pathway">
    <text evidence="1">Siderophore biosynthesis.</text>
</comment>
<dbReference type="Gene3D" id="1.10.510.40">
    <property type="match status" value="1"/>
</dbReference>
<evidence type="ECO:0000256" key="1">
    <source>
        <dbReference type="ARBA" id="ARBA00004924"/>
    </source>
</evidence>
<reference evidence="5 6" key="1">
    <citation type="submission" date="2014-09" db="EMBL/GenBank/DDBJ databases">
        <title>Genome sequencing and annotation of Bacillus Okhensis strain Kh10-101T.</title>
        <authorList>
            <person name="Prakash J.S."/>
        </authorList>
    </citation>
    <scope>NUCLEOTIDE SEQUENCE [LARGE SCALE GENOMIC DNA]</scope>
    <source>
        <strain evidence="6">Kh10-101T</strain>
    </source>
</reference>
<dbReference type="STRING" id="333138.LQ50_11375"/>
<dbReference type="eggNOG" id="COG4264">
    <property type="taxonomic scope" value="Bacteria"/>
</dbReference>
<evidence type="ECO:0000259" key="3">
    <source>
        <dbReference type="Pfam" id="PF04183"/>
    </source>
</evidence>
<organism evidence="5 6">
    <name type="scientific">Halalkalibacter okhensis</name>
    <dbReference type="NCBI Taxonomy" id="333138"/>
    <lineage>
        <taxon>Bacteria</taxon>
        <taxon>Bacillati</taxon>
        <taxon>Bacillota</taxon>
        <taxon>Bacilli</taxon>
        <taxon>Bacillales</taxon>
        <taxon>Bacillaceae</taxon>
        <taxon>Halalkalibacter</taxon>
    </lineage>
</organism>
<comment type="similarity">
    <text evidence="2">Belongs to the IucA/IucC family.</text>
</comment>
<dbReference type="EMBL" id="JRJU01000012">
    <property type="protein sequence ID" value="KHF40108.1"/>
    <property type="molecule type" value="Genomic_DNA"/>
</dbReference>
<dbReference type="Pfam" id="PF04183">
    <property type="entry name" value="IucA_IucC"/>
    <property type="match status" value="1"/>
</dbReference>
<dbReference type="Pfam" id="PF06276">
    <property type="entry name" value="FhuF"/>
    <property type="match status" value="1"/>
</dbReference>
<dbReference type="PANTHER" id="PTHR34384:SF6">
    <property type="entry name" value="STAPHYLOFERRIN B SYNTHASE"/>
    <property type="match status" value="1"/>
</dbReference>
<dbReference type="InterPro" id="IPR022770">
    <property type="entry name" value="IucA/IucC-like_C"/>
</dbReference>
<feature type="domain" description="Aerobactin siderophore biosynthesis IucA/IucC-like C-terminal" evidence="4">
    <location>
        <begin position="390"/>
        <end position="552"/>
    </location>
</feature>
<evidence type="ECO:0000256" key="2">
    <source>
        <dbReference type="ARBA" id="ARBA00007832"/>
    </source>
</evidence>
<dbReference type="InterPro" id="IPR037455">
    <property type="entry name" value="LucA/IucC-like"/>
</dbReference>